<dbReference type="PANTHER" id="PTHR10953:SF194">
    <property type="entry name" value="MOLYBDOPTERIN-SYNTHASE ADENYLYLTRANSFERASE"/>
    <property type="match status" value="1"/>
</dbReference>
<name>A0ABU2ZRP6_9ALTE</name>
<keyword evidence="2" id="KW-0808">Transferase</keyword>
<accession>A0ABU2ZRP6</accession>
<dbReference type="GO" id="GO:0016779">
    <property type="term" value="F:nucleotidyltransferase activity"/>
    <property type="evidence" value="ECO:0007669"/>
    <property type="project" value="UniProtKB-KW"/>
</dbReference>
<keyword evidence="3" id="KW-1185">Reference proteome</keyword>
<dbReference type="CDD" id="cd00757">
    <property type="entry name" value="ThiF_MoeB_HesA_family"/>
    <property type="match status" value="1"/>
</dbReference>
<comment type="caution">
    <text evidence="2">The sequence shown here is derived from an EMBL/GenBank/DDBJ whole genome shotgun (WGS) entry which is preliminary data.</text>
</comment>
<dbReference type="Pfam" id="PF00899">
    <property type="entry name" value="ThiF"/>
    <property type="match status" value="1"/>
</dbReference>
<dbReference type="NCBIfam" id="NF004281">
    <property type="entry name" value="PRK05690.1"/>
    <property type="match status" value="1"/>
</dbReference>
<proteinExistence type="predicted"/>
<dbReference type="Proteomes" id="UP001253545">
    <property type="component" value="Unassembled WGS sequence"/>
</dbReference>
<dbReference type="Gene3D" id="3.40.50.720">
    <property type="entry name" value="NAD(P)-binding Rossmann-like Domain"/>
    <property type="match status" value="1"/>
</dbReference>
<keyword evidence="2" id="KW-0548">Nucleotidyltransferase</keyword>
<evidence type="ECO:0000259" key="1">
    <source>
        <dbReference type="Pfam" id="PF00899"/>
    </source>
</evidence>
<dbReference type="InterPro" id="IPR045886">
    <property type="entry name" value="ThiF/MoeB/HesA"/>
</dbReference>
<feature type="domain" description="THIF-type NAD/FAD binding fold" evidence="1">
    <location>
        <begin position="12"/>
        <end position="245"/>
    </location>
</feature>
<evidence type="ECO:0000313" key="2">
    <source>
        <dbReference type="EMBL" id="MDT0595302.1"/>
    </source>
</evidence>
<dbReference type="InterPro" id="IPR000594">
    <property type="entry name" value="ThiF_NAD_FAD-bd"/>
</dbReference>
<organism evidence="2 3">
    <name type="scientific">Glaciecola petra</name>
    <dbReference type="NCBI Taxonomy" id="3075602"/>
    <lineage>
        <taxon>Bacteria</taxon>
        <taxon>Pseudomonadati</taxon>
        <taxon>Pseudomonadota</taxon>
        <taxon>Gammaproteobacteria</taxon>
        <taxon>Alteromonadales</taxon>
        <taxon>Alteromonadaceae</taxon>
        <taxon>Glaciecola</taxon>
    </lineage>
</organism>
<protein>
    <submittedName>
        <fullName evidence="2">Molybdopterin-synthase adenylyltransferase MoeB</fullName>
    </submittedName>
</protein>
<reference evidence="2 3" key="1">
    <citation type="submission" date="2023-09" db="EMBL/GenBank/DDBJ databases">
        <authorList>
            <person name="Rey-Velasco X."/>
        </authorList>
    </citation>
    <scope>NUCLEOTIDE SEQUENCE [LARGE SCALE GENOMIC DNA]</scope>
    <source>
        <strain evidence="2 3">P117</strain>
    </source>
</reference>
<dbReference type="RefSeq" id="WP_311368812.1">
    <property type="nucleotide sequence ID" value="NZ_JAVRHX010000002.1"/>
</dbReference>
<dbReference type="EMBL" id="JAVRHX010000002">
    <property type="protein sequence ID" value="MDT0595302.1"/>
    <property type="molecule type" value="Genomic_DNA"/>
</dbReference>
<dbReference type="SUPFAM" id="SSF69572">
    <property type="entry name" value="Activating enzymes of the ubiquitin-like proteins"/>
    <property type="match status" value="1"/>
</dbReference>
<dbReference type="PANTHER" id="PTHR10953">
    <property type="entry name" value="UBIQUITIN-ACTIVATING ENZYME E1"/>
    <property type="match status" value="1"/>
</dbReference>
<dbReference type="InterPro" id="IPR035985">
    <property type="entry name" value="Ubiquitin-activating_enz"/>
</dbReference>
<sequence>MKTLSNKQAMRYSRQILLPDFDLEKQEKLINSSAIIIGLGGLGCSVSQYLCAAGIGKLTLVDDDTVELTNLQRQILHFEKDLGLSKVASAQDTLNHINSHTVVQTHIERLSENKLVELLKENDILIDCSDNLSTRNSLNKLAYKSLTPLVSGAAIRMEGQVFCVIPSESSSCYECLSRFFGEQNLSCNESGVMSPVVGTIGSMQATEAIKILTQYGRPAVNILQVYDAMESTWSRFNVTPFEACQVCGSKSVV</sequence>
<evidence type="ECO:0000313" key="3">
    <source>
        <dbReference type="Proteomes" id="UP001253545"/>
    </source>
</evidence>
<gene>
    <name evidence="2" type="primary">moeB</name>
    <name evidence="2" type="ORF">RM552_10635</name>
</gene>